<dbReference type="OrthoDB" id="5945798at2759"/>
<keyword evidence="2" id="KW-0863">Zinc-finger</keyword>
<gene>
    <name evidence="5" type="ORF">SmJEL517_g05310</name>
</gene>
<dbReference type="GeneID" id="42006533"/>
<keyword evidence="6" id="KW-1185">Reference proteome</keyword>
<dbReference type="InterPro" id="IPR001214">
    <property type="entry name" value="SET_dom"/>
</dbReference>
<dbReference type="PANTHER" id="PTHR12197:SF294">
    <property type="entry name" value="POTENTIAL PROTEIN LYSINE METHYLTRANSFERASE SET6"/>
    <property type="match status" value="1"/>
</dbReference>
<dbReference type="Gene3D" id="6.10.140.2220">
    <property type="match status" value="1"/>
</dbReference>
<dbReference type="STRING" id="1806994.A0A507BVY6"/>
<feature type="domain" description="SET" evidence="4">
    <location>
        <begin position="125"/>
        <end position="307"/>
    </location>
</feature>
<dbReference type="Pfam" id="PF00856">
    <property type="entry name" value="SET"/>
    <property type="match status" value="1"/>
</dbReference>
<dbReference type="SUPFAM" id="SSF82199">
    <property type="entry name" value="SET domain"/>
    <property type="match status" value="1"/>
</dbReference>
<dbReference type="GO" id="GO:0008270">
    <property type="term" value="F:zinc ion binding"/>
    <property type="evidence" value="ECO:0007669"/>
    <property type="project" value="UniProtKB-KW"/>
</dbReference>
<evidence type="ECO:0000256" key="1">
    <source>
        <dbReference type="ARBA" id="ARBA00022723"/>
    </source>
</evidence>
<accession>A0A507BVY6</accession>
<evidence type="ECO:0000256" key="2">
    <source>
        <dbReference type="ARBA" id="ARBA00022771"/>
    </source>
</evidence>
<keyword evidence="3" id="KW-0862">Zinc</keyword>
<protein>
    <recommendedName>
        <fullName evidence="4">SET domain-containing protein</fullName>
    </recommendedName>
</protein>
<dbReference type="Gene3D" id="2.170.270.10">
    <property type="entry name" value="SET domain"/>
    <property type="match status" value="1"/>
</dbReference>
<evidence type="ECO:0000256" key="3">
    <source>
        <dbReference type="ARBA" id="ARBA00022833"/>
    </source>
</evidence>
<sequence>MTVETTSLLIKREPSLGLYAVSSHPLKQGDLVLEARPYGLSIIHEERKRVCHTCYTIALNKYALSCTECTSVYYCSSSCQDLKQPHHTEFECTAMVDLSNLGPVYRKHAKKVYTIVSKLNGMLLEDAEVYSALDIQDLGRFVLGMISRRNAPDDQAGVSYKDVTKLIRNVESLDRIERQQLEYLYGLLKTLPHSSNNNDTPSQHFTTLLTNHYTLDDFINLICIRTCNGFGLWSFEGTSAGFGIYPAASYFNHSCKPNLMRDTGIKLHNPSSSSDSNVTTFLDAEPRVKFFALHDMEEGAALYHSYIDFTLPRRERQELLRDGYYFECGCERCVNEDEGWIRTYSCPGCSSARIPGYDCGRCGARKHSEV</sequence>
<organism evidence="5 6">
    <name type="scientific">Synchytrium microbalum</name>
    <dbReference type="NCBI Taxonomy" id="1806994"/>
    <lineage>
        <taxon>Eukaryota</taxon>
        <taxon>Fungi</taxon>
        <taxon>Fungi incertae sedis</taxon>
        <taxon>Chytridiomycota</taxon>
        <taxon>Chytridiomycota incertae sedis</taxon>
        <taxon>Chytridiomycetes</taxon>
        <taxon>Synchytriales</taxon>
        <taxon>Synchytriaceae</taxon>
        <taxon>Synchytrium</taxon>
    </lineage>
</organism>
<dbReference type="InterPro" id="IPR046341">
    <property type="entry name" value="SET_dom_sf"/>
</dbReference>
<evidence type="ECO:0000313" key="5">
    <source>
        <dbReference type="EMBL" id="TPX31358.1"/>
    </source>
</evidence>
<reference evidence="5 6" key="1">
    <citation type="journal article" date="2019" name="Sci. Rep.">
        <title>Comparative genomics of chytrid fungi reveal insights into the obligate biotrophic and pathogenic lifestyle of Synchytrium endobioticum.</title>
        <authorList>
            <person name="van de Vossenberg B.T.L.H."/>
            <person name="Warris S."/>
            <person name="Nguyen H.D.T."/>
            <person name="van Gent-Pelzer M.P.E."/>
            <person name="Joly D.L."/>
            <person name="van de Geest H.C."/>
            <person name="Bonants P.J.M."/>
            <person name="Smith D.S."/>
            <person name="Levesque C.A."/>
            <person name="van der Lee T.A.J."/>
        </authorList>
    </citation>
    <scope>NUCLEOTIDE SEQUENCE [LARGE SCALE GENOMIC DNA]</scope>
    <source>
        <strain evidence="5 6">JEL517</strain>
    </source>
</reference>
<dbReference type="PANTHER" id="PTHR12197">
    <property type="entry name" value="HISTONE-LYSINE N-METHYLTRANSFERASE SMYD"/>
    <property type="match status" value="1"/>
</dbReference>
<dbReference type="InterPro" id="IPR002893">
    <property type="entry name" value="Znf_MYND"/>
</dbReference>
<evidence type="ECO:0000259" key="4">
    <source>
        <dbReference type="PROSITE" id="PS50280"/>
    </source>
</evidence>
<dbReference type="PROSITE" id="PS01360">
    <property type="entry name" value="ZF_MYND_1"/>
    <property type="match status" value="1"/>
</dbReference>
<keyword evidence="1" id="KW-0479">Metal-binding</keyword>
<dbReference type="Proteomes" id="UP000319731">
    <property type="component" value="Unassembled WGS sequence"/>
</dbReference>
<dbReference type="EMBL" id="QEAO01000046">
    <property type="protein sequence ID" value="TPX31358.1"/>
    <property type="molecule type" value="Genomic_DNA"/>
</dbReference>
<proteinExistence type="predicted"/>
<dbReference type="InterPro" id="IPR050869">
    <property type="entry name" value="H3K4_H4K5_MeTrfase"/>
</dbReference>
<dbReference type="RefSeq" id="XP_031022805.1">
    <property type="nucleotide sequence ID" value="XM_031171236.1"/>
</dbReference>
<dbReference type="Gene3D" id="1.10.220.160">
    <property type="match status" value="1"/>
</dbReference>
<name>A0A507BVY6_9FUNG</name>
<dbReference type="AlphaFoldDB" id="A0A507BVY6"/>
<dbReference type="PROSITE" id="PS50280">
    <property type="entry name" value="SET"/>
    <property type="match status" value="1"/>
</dbReference>
<comment type="caution">
    <text evidence="5">The sequence shown here is derived from an EMBL/GenBank/DDBJ whole genome shotgun (WGS) entry which is preliminary data.</text>
</comment>
<dbReference type="GO" id="GO:0005634">
    <property type="term" value="C:nucleus"/>
    <property type="evidence" value="ECO:0007669"/>
    <property type="project" value="TreeGrafter"/>
</dbReference>
<evidence type="ECO:0000313" key="6">
    <source>
        <dbReference type="Proteomes" id="UP000319731"/>
    </source>
</evidence>